<feature type="transmembrane region" description="Helical" evidence="1">
    <location>
        <begin position="9"/>
        <end position="26"/>
    </location>
</feature>
<accession>A0A3R5QUA9</accession>
<protein>
    <submittedName>
        <fullName evidence="2">Uncharacterized protein</fullName>
    </submittedName>
</protein>
<sequence>MGRPKKKHLFFLPIAIVLVVIYYFSITVNMSNNTSAKRGIRNYINKSSEDSEVEILSSIELGNKRYVLTELDNRLFLLKMDFKIFNRYRIRAADSYFGSEKVEVVEENKKKYLIYYGKIDNPRITTVVIKIDYKPYKVKLEGNRNVIGYCIVENSLSIGDVIATYDYYDDKGNLINKGSSI</sequence>
<keyword evidence="1" id="KW-1133">Transmembrane helix</keyword>
<gene>
    <name evidence="2" type="ORF">C1I91_13385</name>
</gene>
<keyword evidence="1" id="KW-0812">Transmembrane</keyword>
<organism evidence="2 3">
    <name type="scientific">Clostridium manihotivorum</name>
    <dbReference type="NCBI Taxonomy" id="2320868"/>
    <lineage>
        <taxon>Bacteria</taxon>
        <taxon>Bacillati</taxon>
        <taxon>Bacillota</taxon>
        <taxon>Clostridia</taxon>
        <taxon>Eubacteriales</taxon>
        <taxon>Clostridiaceae</taxon>
        <taxon>Clostridium</taxon>
    </lineage>
</organism>
<evidence type="ECO:0000313" key="3">
    <source>
        <dbReference type="Proteomes" id="UP000286268"/>
    </source>
</evidence>
<reference evidence="2 3" key="1">
    <citation type="submission" date="2018-01" db="EMBL/GenBank/DDBJ databases">
        <title>Genome Sequencing and Assembly of Anaerobacter polyendosporus strain CT4.</title>
        <authorList>
            <person name="Tachaapaikoon C."/>
            <person name="Sutheeworapong S."/>
            <person name="Jenjaroenpun P."/>
            <person name="Wongsurawat T."/>
            <person name="Nookeaw I."/>
            <person name="Cheawchanlertfa P."/>
            <person name="Kosugi A."/>
            <person name="Cheevadhanarak S."/>
            <person name="Ratanakhanokchai K."/>
        </authorList>
    </citation>
    <scope>NUCLEOTIDE SEQUENCE [LARGE SCALE GENOMIC DNA]</scope>
    <source>
        <strain evidence="2 3">CT4</strain>
    </source>
</reference>
<dbReference type="Proteomes" id="UP000286268">
    <property type="component" value="Chromosome"/>
</dbReference>
<proteinExistence type="predicted"/>
<name>A0A3R5QUA9_9CLOT</name>
<dbReference type="KEGG" id="cmah:C1I91_13385"/>
<evidence type="ECO:0000256" key="1">
    <source>
        <dbReference type="SAM" id="Phobius"/>
    </source>
</evidence>
<evidence type="ECO:0000313" key="2">
    <source>
        <dbReference type="EMBL" id="QAA32545.1"/>
    </source>
</evidence>
<keyword evidence="1" id="KW-0472">Membrane</keyword>
<dbReference type="AlphaFoldDB" id="A0A3R5QUA9"/>
<dbReference type="RefSeq" id="WP_128213334.1">
    <property type="nucleotide sequence ID" value="NZ_CP025746.1"/>
</dbReference>
<keyword evidence="3" id="KW-1185">Reference proteome</keyword>
<dbReference type="EMBL" id="CP025746">
    <property type="protein sequence ID" value="QAA32545.1"/>
    <property type="molecule type" value="Genomic_DNA"/>
</dbReference>